<dbReference type="AlphaFoldDB" id="F4RYH4"/>
<dbReference type="KEGG" id="mlr:MELLADRAFT_66262"/>
<evidence type="ECO:0000313" key="2">
    <source>
        <dbReference type="Proteomes" id="UP000001072"/>
    </source>
</evidence>
<proteinExistence type="predicted"/>
<name>F4RYH4_MELLP</name>
<keyword evidence="2" id="KW-1185">Reference proteome</keyword>
<dbReference type="Proteomes" id="UP000001072">
    <property type="component" value="Unassembled WGS sequence"/>
</dbReference>
<dbReference type="EMBL" id="GL883130">
    <property type="protein sequence ID" value="EGG02471.1"/>
    <property type="molecule type" value="Genomic_DNA"/>
</dbReference>
<protein>
    <submittedName>
        <fullName evidence="1">Uncharacterized protein</fullName>
    </submittedName>
</protein>
<gene>
    <name evidence="1" type="ORF">MELLADRAFT_66262</name>
</gene>
<sequence>MPPKIRKPPQLLDEHIANARKHFLEADNSPKVGNRKSVRSLYPLHILCWLTHKWCLDVRLRQTCDDGSIDKLASKHTPAPGQTATNETRQLVKLEVEEVKRSPVPTYQSLGISDLHQNEFAPPADAEALMSTNSIYFPGRRESQSNQLLDPAHPD</sequence>
<dbReference type="InParanoid" id="F4RYH4"/>
<dbReference type="RefSeq" id="XP_007414160.1">
    <property type="nucleotide sequence ID" value="XM_007414098.1"/>
</dbReference>
<dbReference type="GeneID" id="18930598"/>
<accession>F4RYH4</accession>
<reference evidence="2" key="1">
    <citation type="journal article" date="2011" name="Proc. Natl. Acad. Sci. U.S.A.">
        <title>Obligate biotrophy features unraveled by the genomic analysis of rust fungi.</title>
        <authorList>
            <person name="Duplessis S."/>
            <person name="Cuomo C.A."/>
            <person name="Lin Y.-C."/>
            <person name="Aerts A."/>
            <person name="Tisserant E."/>
            <person name="Veneault-Fourrey C."/>
            <person name="Joly D.L."/>
            <person name="Hacquard S."/>
            <person name="Amselem J."/>
            <person name="Cantarel B.L."/>
            <person name="Chiu R."/>
            <person name="Coutinho P.M."/>
            <person name="Feau N."/>
            <person name="Field M."/>
            <person name="Frey P."/>
            <person name="Gelhaye E."/>
            <person name="Goldberg J."/>
            <person name="Grabherr M.G."/>
            <person name="Kodira C.D."/>
            <person name="Kohler A."/>
            <person name="Kuees U."/>
            <person name="Lindquist E.A."/>
            <person name="Lucas S.M."/>
            <person name="Mago R."/>
            <person name="Mauceli E."/>
            <person name="Morin E."/>
            <person name="Murat C."/>
            <person name="Pangilinan J.L."/>
            <person name="Park R."/>
            <person name="Pearson M."/>
            <person name="Quesneville H."/>
            <person name="Rouhier N."/>
            <person name="Sakthikumar S."/>
            <person name="Salamov A.A."/>
            <person name="Schmutz J."/>
            <person name="Selles B."/>
            <person name="Shapiro H."/>
            <person name="Tanguay P."/>
            <person name="Tuskan G.A."/>
            <person name="Henrissat B."/>
            <person name="Van de Peer Y."/>
            <person name="Rouze P."/>
            <person name="Ellis J.G."/>
            <person name="Dodds P.N."/>
            <person name="Schein J.E."/>
            <person name="Zhong S."/>
            <person name="Hamelin R.C."/>
            <person name="Grigoriev I.V."/>
            <person name="Szabo L.J."/>
            <person name="Martin F."/>
        </authorList>
    </citation>
    <scope>NUCLEOTIDE SEQUENCE [LARGE SCALE GENOMIC DNA]</scope>
    <source>
        <strain evidence="2">98AG31 / pathotype 3-4-7</strain>
    </source>
</reference>
<dbReference type="HOGENOM" id="CLU_1695893_0_0_1"/>
<evidence type="ECO:0000313" key="1">
    <source>
        <dbReference type="EMBL" id="EGG02471.1"/>
    </source>
</evidence>
<dbReference type="VEuPathDB" id="FungiDB:MELLADRAFT_66262"/>
<organism evidence="2">
    <name type="scientific">Melampsora larici-populina (strain 98AG31 / pathotype 3-4-7)</name>
    <name type="common">Poplar leaf rust fungus</name>
    <dbReference type="NCBI Taxonomy" id="747676"/>
    <lineage>
        <taxon>Eukaryota</taxon>
        <taxon>Fungi</taxon>
        <taxon>Dikarya</taxon>
        <taxon>Basidiomycota</taxon>
        <taxon>Pucciniomycotina</taxon>
        <taxon>Pucciniomycetes</taxon>
        <taxon>Pucciniales</taxon>
        <taxon>Melampsoraceae</taxon>
        <taxon>Melampsora</taxon>
    </lineage>
</organism>